<dbReference type="InterPro" id="IPR011990">
    <property type="entry name" value="TPR-like_helical_dom_sf"/>
</dbReference>
<dbReference type="EMBL" id="JAECZC010000055">
    <property type="protein sequence ID" value="MBH8565065.1"/>
    <property type="molecule type" value="Genomic_DNA"/>
</dbReference>
<dbReference type="InterPro" id="IPR028082">
    <property type="entry name" value="Peripla_BP_I"/>
</dbReference>
<accession>A0A8J7HVI3</accession>
<dbReference type="PANTHER" id="PTHR30483">
    <property type="entry name" value="LEUCINE-SPECIFIC-BINDING PROTEIN"/>
    <property type="match status" value="1"/>
</dbReference>
<dbReference type="InterPro" id="IPR019734">
    <property type="entry name" value="TPR_rpt"/>
</dbReference>
<dbReference type="InterPro" id="IPR027417">
    <property type="entry name" value="P-loop_NTPase"/>
</dbReference>
<comment type="similarity">
    <text evidence="1">Belongs to the leucine-binding protein family.</text>
</comment>
<dbReference type="PANTHER" id="PTHR30483:SF6">
    <property type="entry name" value="PERIPLASMIC BINDING PROTEIN OF ABC TRANSPORTER FOR NATURAL AMINO ACIDS"/>
    <property type="match status" value="1"/>
</dbReference>
<protein>
    <submittedName>
        <fullName evidence="5">AAA-like domain-containing protein</fullName>
    </submittedName>
</protein>
<evidence type="ECO:0000313" key="6">
    <source>
        <dbReference type="Proteomes" id="UP000632766"/>
    </source>
</evidence>
<dbReference type="Gene3D" id="3.40.50.2300">
    <property type="match status" value="2"/>
</dbReference>
<reference evidence="5 6" key="1">
    <citation type="journal article" date="2021" name="Int. J. Syst. Evol. Microbiol.">
        <title>Amazonocrinis nigriterrae gen. nov., sp. nov., Atlanticothrix silvestris gen. nov., sp. nov. and Dendronalium phyllosphericum gen. nov., sp. nov., nostocacean cyanobacteria from Brazilian environments.</title>
        <authorList>
            <person name="Alvarenga D.O."/>
            <person name="Andreote A.P.D."/>
            <person name="Branco L.H.Z."/>
            <person name="Delbaje E."/>
            <person name="Cruz R.B."/>
            <person name="Varani A.M."/>
            <person name="Fiore M.F."/>
        </authorList>
    </citation>
    <scope>NUCLEOTIDE SEQUENCE [LARGE SCALE GENOMIC DNA]</scope>
    <source>
        <strain evidence="5 6">CENA67</strain>
    </source>
</reference>
<feature type="domain" description="Leucine-binding protein" evidence="4">
    <location>
        <begin position="571"/>
        <end position="894"/>
    </location>
</feature>
<dbReference type="Gene3D" id="1.25.40.10">
    <property type="entry name" value="Tetratricopeptide repeat domain"/>
    <property type="match status" value="1"/>
</dbReference>
<dbReference type="PROSITE" id="PS50005">
    <property type="entry name" value="TPR"/>
    <property type="match status" value="1"/>
</dbReference>
<evidence type="ECO:0000256" key="3">
    <source>
        <dbReference type="PROSITE-ProRule" id="PRU00339"/>
    </source>
</evidence>
<keyword evidence="6" id="KW-1185">Reference proteome</keyword>
<feature type="repeat" description="TPR" evidence="3">
    <location>
        <begin position="504"/>
        <end position="537"/>
    </location>
</feature>
<keyword evidence="3" id="KW-0802">TPR repeat</keyword>
<sequence length="916" mass="102273">MNLQANSPFNYKVGGSLRFDAPCYVSRLADEELYKALKSGEFCYVLNSRQMGKSSLLVQTMHRLQKEGFICAVIDISDIGSQSGTTANEWYVGFVDLLCRDFQLSIQSNNLSAWWNSHQHLSPVQRLSNFIEDVLLTEVSQNIFIFIDEIDSLLTLDFKDDFFALLRSCYNKRANNPKYTRLTLALFGVATPPDLIEDKTKSPFNIGRAIELHGFSLEEVIPLALGIAGKVKNLNAAFKEILNWTGGQPFLTQKLCKLIATSSSTIPQSSEAEYIENLVHSSVIENWETQDAPQHLKTIRDRILGSKGRTLRLLSLYEQILQQGKIAADDSSEQIELRLSGLVVKQDKYLRVYNPIYQQVFNQTWVDKELTKLRPHFYAESLKAWLDSNRQNSQLLEGQELQKALEWAADKSLGDQDYQFLSASQQLDRKITQKDKEKAIQIALSEEIRTKQWKWAAAVAVVAVVTATVAWWNQSKSCPIGQAWLNGTCSPIVSSGESNLFRSGNYYLINGVEAFNKGEYSQAIKLFEKAVKSAPNDPEPLIYLNNAKARQRKHFTLAVVAPVDNSPNDAKEVLRGVADAQTQFNNQGDLNNQLLEIVIANDGNDRKVAREKAARLVADNQAILGVIGHNSSEASSDVLPIYEKAGLAMISPTSTSTELKSPVFFRTVPSTKLVAKKLAEYTKNTLGLDKVVVLFEDSEKSVYSRIAKKQFQEEFNKRGGNIVRTVNIKDPNLNAEAEIKRIVNQDKVRAVILLPGVPTNSVAISIARANAELPKEQRLQLLGGGALYSVNTLIQGGSDIEGLILAIPWFDDGTSLYAKEAAQRWKGKINWRTANAYDAAQALIKVLSKNATRETVLRNLKQVNLAPNETSGGGLHFSTTGEPVNREYRLVRVGRNRPYPPGSEYGFQLLEEEKVK</sequence>
<keyword evidence="2" id="KW-0732">Signal</keyword>
<evidence type="ECO:0000259" key="4">
    <source>
        <dbReference type="Pfam" id="PF13458"/>
    </source>
</evidence>
<evidence type="ECO:0000256" key="2">
    <source>
        <dbReference type="ARBA" id="ARBA00022729"/>
    </source>
</evidence>
<dbReference type="InterPro" id="IPR051010">
    <property type="entry name" value="BCAA_transport"/>
</dbReference>
<comment type="caution">
    <text evidence="5">The sequence shown here is derived from an EMBL/GenBank/DDBJ whole genome shotgun (WGS) entry which is preliminary data.</text>
</comment>
<dbReference type="Proteomes" id="UP000632766">
    <property type="component" value="Unassembled WGS sequence"/>
</dbReference>
<dbReference type="Pfam" id="PF14516">
    <property type="entry name" value="AAA_35"/>
    <property type="match status" value="1"/>
</dbReference>
<dbReference type="Pfam" id="PF13458">
    <property type="entry name" value="Peripla_BP_6"/>
    <property type="match status" value="1"/>
</dbReference>
<dbReference type="SUPFAM" id="SSF53822">
    <property type="entry name" value="Periplasmic binding protein-like I"/>
    <property type="match status" value="1"/>
</dbReference>
<dbReference type="InterPro" id="IPR028081">
    <property type="entry name" value="Leu-bd"/>
</dbReference>
<dbReference type="RefSeq" id="WP_198126867.1">
    <property type="nucleotide sequence ID" value="NZ_JAECZC010000055.1"/>
</dbReference>
<dbReference type="CDD" id="cd06268">
    <property type="entry name" value="PBP1_ABC_transporter_LIVBP-like"/>
    <property type="match status" value="1"/>
</dbReference>
<dbReference type="AlphaFoldDB" id="A0A8J7HVI3"/>
<dbReference type="SUPFAM" id="SSF52540">
    <property type="entry name" value="P-loop containing nucleoside triphosphate hydrolases"/>
    <property type="match status" value="1"/>
</dbReference>
<evidence type="ECO:0000313" key="5">
    <source>
        <dbReference type="EMBL" id="MBH8565065.1"/>
    </source>
</evidence>
<organism evidence="5 6">
    <name type="scientific">Amazonocrinis nigriterrae CENA67</name>
    <dbReference type="NCBI Taxonomy" id="2794033"/>
    <lineage>
        <taxon>Bacteria</taxon>
        <taxon>Bacillati</taxon>
        <taxon>Cyanobacteriota</taxon>
        <taxon>Cyanophyceae</taxon>
        <taxon>Nostocales</taxon>
        <taxon>Nostocaceae</taxon>
        <taxon>Amazonocrinis</taxon>
        <taxon>Amazonocrinis nigriterrae</taxon>
    </lineage>
</organism>
<name>A0A8J7HVI3_9NOST</name>
<evidence type="ECO:0000256" key="1">
    <source>
        <dbReference type="ARBA" id="ARBA00010062"/>
    </source>
</evidence>
<gene>
    <name evidence="5" type="ORF">I8748_23250</name>
</gene>
<proteinExistence type="inferred from homology"/>
<dbReference type="Gene3D" id="3.40.50.300">
    <property type="entry name" value="P-loop containing nucleotide triphosphate hydrolases"/>
    <property type="match status" value="1"/>
</dbReference>
<dbReference type="SUPFAM" id="SSF48452">
    <property type="entry name" value="TPR-like"/>
    <property type="match status" value="1"/>
</dbReference>